<dbReference type="SUPFAM" id="SSF111342">
    <property type="entry name" value="CbiD-like"/>
    <property type="match status" value="1"/>
</dbReference>
<dbReference type="Pfam" id="PF02571">
    <property type="entry name" value="CbiJ"/>
    <property type="match status" value="1"/>
</dbReference>
<protein>
    <submittedName>
        <fullName evidence="5">Cobalt-precorrin-5B C(1)-methyltransferase</fullName>
        <ecNumber evidence="5">2.1.1.195</ecNumber>
    </submittedName>
</protein>
<keyword evidence="1" id="KW-0169">Cobalamin biosynthesis</keyword>
<keyword evidence="4" id="KW-0949">S-adenosyl-L-methionine</keyword>
<dbReference type="EMBL" id="VSSQ01000236">
    <property type="protein sequence ID" value="MPL87271.1"/>
    <property type="molecule type" value="Genomic_DNA"/>
</dbReference>
<dbReference type="UniPathway" id="UPA00148"/>
<proteinExistence type="inferred from homology"/>
<evidence type="ECO:0000256" key="4">
    <source>
        <dbReference type="ARBA" id="ARBA00022691"/>
    </source>
</evidence>
<dbReference type="InterPro" id="IPR003723">
    <property type="entry name" value="Precorrin-6x_reduct"/>
</dbReference>
<dbReference type="InterPro" id="IPR002748">
    <property type="entry name" value="CbiD"/>
</dbReference>
<evidence type="ECO:0000256" key="1">
    <source>
        <dbReference type="ARBA" id="ARBA00022573"/>
    </source>
</evidence>
<dbReference type="Pfam" id="PF01888">
    <property type="entry name" value="CbiD"/>
    <property type="match status" value="1"/>
</dbReference>
<dbReference type="EC" id="2.1.1.195" evidence="5"/>
<accession>A0A644V7T5</accession>
<organism evidence="5">
    <name type="scientific">bioreactor metagenome</name>
    <dbReference type="NCBI Taxonomy" id="1076179"/>
    <lineage>
        <taxon>unclassified sequences</taxon>
        <taxon>metagenomes</taxon>
        <taxon>ecological metagenomes</taxon>
    </lineage>
</organism>
<dbReference type="PANTHER" id="PTHR35863:SF1">
    <property type="entry name" value="COBALT-PRECORRIN-5B C(1)-METHYLTRANSFERASE"/>
    <property type="match status" value="1"/>
</dbReference>
<reference evidence="5" key="1">
    <citation type="submission" date="2019-08" db="EMBL/GenBank/DDBJ databases">
        <authorList>
            <person name="Kucharzyk K."/>
            <person name="Murdoch R.W."/>
            <person name="Higgins S."/>
            <person name="Loffler F."/>
        </authorList>
    </citation>
    <scope>NUCLEOTIDE SEQUENCE</scope>
</reference>
<evidence type="ECO:0000313" key="5">
    <source>
        <dbReference type="EMBL" id="MPL87271.1"/>
    </source>
</evidence>
<dbReference type="Gene3D" id="3.30.2110.10">
    <property type="entry name" value="CbiD-like"/>
    <property type="match status" value="1"/>
</dbReference>
<dbReference type="NCBIfam" id="TIGR00312">
    <property type="entry name" value="cbiD"/>
    <property type="match status" value="1"/>
</dbReference>
<dbReference type="AlphaFoldDB" id="A0A644V7T5"/>
<keyword evidence="3 5" id="KW-0808">Transferase</keyword>
<dbReference type="GO" id="GO:0032259">
    <property type="term" value="P:methylation"/>
    <property type="evidence" value="ECO:0007669"/>
    <property type="project" value="UniProtKB-KW"/>
</dbReference>
<dbReference type="InterPro" id="IPR036074">
    <property type="entry name" value="CbiD_sf"/>
</dbReference>
<dbReference type="GO" id="GO:0009236">
    <property type="term" value="P:cobalamin biosynthetic process"/>
    <property type="evidence" value="ECO:0007669"/>
    <property type="project" value="UniProtKB-UniPathway"/>
</dbReference>
<evidence type="ECO:0000256" key="3">
    <source>
        <dbReference type="ARBA" id="ARBA00022679"/>
    </source>
</evidence>
<name>A0A644V7T5_9ZZZZ</name>
<dbReference type="NCBIfam" id="NF000849">
    <property type="entry name" value="PRK00075.1-1"/>
    <property type="match status" value="1"/>
</dbReference>
<dbReference type="GO" id="GO:0016994">
    <property type="term" value="F:precorrin-6A reductase activity"/>
    <property type="evidence" value="ECO:0007669"/>
    <property type="project" value="InterPro"/>
</dbReference>
<gene>
    <name evidence="5" type="primary">cbiD_7</name>
    <name evidence="5" type="ORF">SDC9_33271</name>
</gene>
<comment type="caution">
    <text evidence="5">The sequence shown here is derived from an EMBL/GenBank/DDBJ whole genome shotgun (WGS) entry which is preliminary data.</text>
</comment>
<evidence type="ECO:0000256" key="2">
    <source>
        <dbReference type="ARBA" id="ARBA00022603"/>
    </source>
</evidence>
<dbReference type="PANTHER" id="PTHR35863">
    <property type="entry name" value="COBALT-PRECORRIN-5B C(1)-METHYLTRANSFERASE"/>
    <property type="match status" value="1"/>
</dbReference>
<dbReference type="GO" id="GO:0008168">
    <property type="term" value="F:methyltransferase activity"/>
    <property type="evidence" value="ECO:0007669"/>
    <property type="project" value="UniProtKB-KW"/>
</dbReference>
<dbReference type="HAMAP" id="MF_00787">
    <property type="entry name" value="CbiD"/>
    <property type="match status" value="1"/>
</dbReference>
<sequence length="600" mass="66052">MILVLGGTTEGKEVVRILDEAGHPFYYSTKGDKQEIICKNGIRITGGMNENQMTGFCEKHKISLLIDAAHPFAELLHQTVSEVAENLHIPVIRYERVYPPRDPDIIWCSSYDEAISQLKEYQIKKLLVLTGVQTIQKLRSYWQDHECWFRILDREESHLLATAQGFPSERILYYTPGEDESFLLHKLNPNAILTKESGQSGYFIQKTEAARKFGIPIFAIKRPILPDNFITVTGQLGLRKAMEKTAPGFFPLRSGFTTGTCATAASKAALMALLTGKEQNSSTISLPSGECITLPVIQTDVRNDSATCSVVKDAGDDPDVTNGCTINATVAYSKQAGIQFLAGKGVGKVTLPGLGLEIGGPAINATPRKMITNELTSLYCGGLSVTISVPEGETIAQRTFNPKLGVVGGISIIGTSGIVKPFSSEAFIRSIRKEIEVAKALGIEHLVINSGAKSERYVKEHYPELPPQAFVHFGNFIGETLSIANELKMPHISMGIMLGKAVKLAEGYMDTHSKKVTMNKDFLIRAAQQSGCNKETEQLIHQLTLARELWIIPEEEQEKLFPYLLQECYTHCSKLLSNSNLTLLLLSDNGDCKQILTSKQ</sequence>
<dbReference type="PROSITE" id="PS51014">
    <property type="entry name" value="COBK_CBIJ"/>
    <property type="match status" value="1"/>
</dbReference>
<keyword evidence="2 5" id="KW-0489">Methyltransferase</keyword>